<gene>
    <name evidence="3" type="ORF">SYK_29310</name>
</gene>
<dbReference type="Pfam" id="PF07811">
    <property type="entry name" value="TadE"/>
    <property type="match status" value="1"/>
</dbReference>
<keyword evidence="4" id="KW-1185">Reference proteome</keyword>
<evidence type="ECO:0000313" key="4">
    <source>
        <dbReference type="Proteomes" id="UP001317742"/>
    </source>
</evidence>
<dbReference type="EMBL" id="AP026709">
    <property type="protein sequence ID" value="BDQ38571.1"/>
    <property type="molecule type" value="Genomic_DNA"/>
</dbReference>
<dbReference type="InterPro" id="IPR012495">
    <property type="entry name" value="TadE-like_dom"/>
</dbReference>
<dbReference type="RefSeq" id="WP_281761067.1">
    <property type="nucleotide sequence ID" value="NZ_AP026709.1"/>
</dbReference>
<proteinExistence type="predicted"/>
<evidence type="ECO:0000259" key="2">
    <source>
        <dbReference type="Pfam" id="PF07811"/>
    </source>
</evidence>
<evidence type="ECO:0000313" key="3">
    <source>
        <dbReference type="EMBL" id="BDQ38571.1"/>
    </source>
</evidence>
<reference evidence="3 4" key="1">
    <citation type="submission" date="2022-08" db="EMBL/GenBank/DDBJ databases">
        <title>Genome Sequence of the sulphate-reducing bacterium, Pseudodesulfovibrio sp. SYK.</title>
        <authorList>
            <person name="Kondo R."/>
            <person name="Kataoka T."/>
        </authorList>
    </citation>
    <scope>NUCLEOTIDE SEQUENCE [LARGE SCALE GENOMIC DNA]</scope>
    <source>
        <strain evidence="3 4">SYK</strain>
    </source>
</reference>
<dbReference type="Proteomes" id="UP001317742">
    <property type="component" value="Chromosome"/>
</dbReference>
<organism evidence="3 4">
    <name type="scientific">Pseudodesulfovibrio nedwellii</name>
    <dbReference type="NCBI Taxonomy" id="2973072"/>
    <lineage>
        <taxon>Bacteria</taxon>
        <taxon>Pseudomonadati</taxon>
        <taxon>Thermodesulfobacteriota</taxon>
        <taxon>Desulfovibrionia</taxon>
        <taxon>Desulfovibrionales</taxon>
        <taxon>Desulfovibrionaceae</taxon>
    </lineage>
</organism>
<evidence type="ECO:0000256" key="1">
    <source>
        <dbReference type="SAM" id="Phobius"/>
    </source>
</evidence>
<keyword evidence="1" id="KW-0472">Membrane</keyword>
<sequence length="155" mass="16775">MRKHTNNSRNRGIAAVEMALVLPILFMLIMGVVEGGNAAYSWLTVQKAAQIGARFASTGRGDEEGTRLSQIITATEAALTTLESESYEINVRSWPDLGASGDGIDNDPGAPCQLAEVSVLYTYKPFTPIVGAILPDSIPLYGYDRKVNEPWKPCD</sequence>
<name>A0ABM8B485_9BACT</name>
<feature type="domain" description="TadE-like" evidence="2">
    <location>
        <begin position="12"/>
        <end position="54"/>
    </location>
</feature>
<keyword evidence="1" id="KW-0812">Transmembrane</keyword>
<feature type="transmembrane region" description="Helical" evidence="1">
    <location>
        <begin position="12"/>
        <end position="33"/>
    </location>
</feature>
<accession>A0ABM8B485</accession>
<protein>
    <submittedName>
        <fullName evidence="3">Pilus biosynthesis protein TadE</fullName>
    </submittedName>
</protein>
<keyword evidence="1" id="KW-1133">Transmembrane helix</keyword>